<dbReference type="Proteomes" id="UP001259572">
    <property type="component" value="Unassembled WGS sequence"/>
</dbReference>
<reference evidence="2 3" key="1">
    <citation type="submission" date="2023-05" db="EMBL/GenBank/DDBJ databases">
        <authorList>
            <person name="Guo Y."/>
        </authorList>
    </citation>
    <scope>NUCLEOTIDE SEQUENCE [LARGE SCALE GENOMIC DNA]</scope>
    <source>
        <strain evidence="2 3">GR2756</strain>
    </source>
</reference>
<dbReference type="RefSeq" id="WP_315728436.1">
    <property type="nucleotide sequence ID" value="NZ_JAVUPU010000013.1"/>
</dbReference>
<organism evidence="2 3">
    <name type="scientific">Sphingosinicella rhizophila</name>
    <dbReference type="NCBI Taxonomy" id="3050082"/>
    <lineage>
        <taxon>Bacteria</taxon>
        <taxon>Pseudomonadati</taxon>
        <taxon>Pseudomonadota</taxon>
        <taxon>Alphaproteobacteria</taxon>
        <taxon>Sphingomonadales</taxon>
        <taxon>Sphingosinicellaceae</taxon>
        <taxon>Sphingosinicella</taxon>
    </lineage>
</organism>
<gene>
    <name evidence="2" type="ORF">RQX22_18135</name>
</gene>
<name>A0ABU3QD10_9SPHN</name>
<sequence>MLGDILAAARTSTNGFQAWLQKSDPALAVQVAEAAMKMDTLPAGYVRAAIADFARFAAEEDWATLISSLRNTDDPGTICLLAMVHWRLTAPACGNHSYDQHHHRSGAANDQSTDRSA</sequence>
<protein>
    <submittedName>
        <fullName evidence="2">Uncharacterized protein</fullName>
    </submittedName>
</protein>
<comment type="caution">
    <text evidence="2">The sequence shown here is derived from an EMBL/GenBank/DDBJ whole genome shotgun (WGS) entry which is preliminary data.</text>
</comment>
<keyword evidence="3" id="KW-1185">Reference proteome</keyword>
<feature type="region of interest" description="Disordered" evidence="1">
    <location>
        <begin position="97"/>
        <end position="117"/>
    </location>
</feature>
<evidence type="ECO:0000313" key="2">
    <source>
        <dbReference type="EMBL" id="MDT9600883.1"/>
    </source>
</evidence>
<dbReference type="EMBL" id="JAVUPU010000013">
    <property type="protein sequence ID" value="MDT9600883.1"/>
    <property type="molecule type" value="Genomic_DNA"/>
</dbReference>
<evidence type="ECO:0000313" key="3">
    <source>
        <dbReference type="Proteomes" id="UP001259572"/>
    </source>
</evidence>
<accession>A0ABU3QD10</accession>
<evidence type="ECO:0000256" key="1">
    <source>
        <dbReference type="SAM" id="MobiDB-lite"/>
    </source>
</evidence>
<proteinExistence type="predicted"/>